<feature type="compositionally biased region" description="Polar residues" evidence="1">
    <location>
        <begin position="805"/>
        <end position="821"/>
    </location>
</feature>
<proteinExistence type="predicted"/>
<accession>A0A336MEE4</accession>
<feature type="compositionally biased region" description="Polar residues" evidence="1">
    <location>
        <begin position="65"/>
        <end position="87"/>
    </location>
</feature>
<feature type="compositionally biased region" description="Polar residues" evidence="1">
    <location>
        <begin position="580"/>
        <end position="597"/>
    </location>
</feature>
<reference evidence="3" key="2">
    <citation type="submission" date="2018-07" db="EMBL/GenBank/DDBJ databases">
        <authorList>
            <person name="Quirk P.G."/>
            <person name="Krulwich T.A."/>
        </authorList>
    </citation>
    <scope>NUCLEOTIDE SEQUENCE</scope>
</reference>
<feature type="region of interest" description="Disordered" evidence="1">
    <location>
        <begin position="507"/>
        <end position="597"/>
    </location>
</feature>
<gene>
    <name evidence="3" type="primary">CSON015483</name>
</gene>
<dbReference type="EMBL" id="UFQT01000989">
    <property type="protein sequence ID" value="SSX28310.1"/>
    <property type="molecule type" value="Genomic_DNA"/>
</dbReference>
<feature type="region of interest" description="Disordered" evidence="1">
    <location>
        <begin position="37"/>
        <end position="152"/>
    </location>
</feature>
<feature type="region of interest" description="Disordered" evidence="1">
    <location>
        <begin position="1047"/>
        <end position="1085"/>
    </location>
</feature>
<feature type="region of interest" description="Disordered" evidence="1">
    <location>
        <begin position="803"/>
        <end position="829"/>
    </location>
</feature>
<feature type="compositionally biased region" description="Polar residues" evidence="1">
    <location>
        <begin position="540"/>
        <end position="563"/>
    </location>
</feature>
<sequence length="1097" mass="123024">MSEILNTPATALKLFYQNYKTTYGFDKSLAEYFESHPNENKEFASSEGEESDMTASSSDERDINSDTASAESPGNQNNKENSTSTSMKELLIPEKDNRLIPPLNQPPKRQKIQEEYDSSATETADEENESSPANRQSPKVIHYPFSSLSNGPRSDSNVRDIIGNVIEKAIKEQSIGLMPPVAKIITCPADSKSEITFIKEYRNESSRTISHVKSDNFSTVSIDIPERTGQNIKNSFVSTTITPVIQKGSQFSSNSNNKTDLEPQTLDLSVKKTRDHFASPGLIQSHGIMMYRDSAVSTGQIQVSHAQALTSQSQNFSSFNSEGRTNKSPLSFQAVSVPVSPTQQQSMSSMKNLTQSVSQSQSGCKTKMVQKLSPKTSQNQQVSTMKGSITHGTPVSSTSAMLSSPNSRYDNIFRQTPPIDKCGSITQGTPVSHIVGAQFPDKRMYDYFKSNRQSPASMTSQSTSPQSGSFGNMFNRSVAFTDNAQLSSKQILLNDYITSQQMIGRGNRTEKDIQRGSQSVSTSPATIYYNEKERNRTEYINRTSPADRNSVLSPQHSSSPQRQETPENLRRSHPIKVIQRHNTSLTKSPSPVSSRMHFSQPTFLSGHEAFSSLVDVASKQPFLPVPTLKDEKRSSIPIISIDQQGSMGDDLRYQLAREQIAVMQRQQLQHMQMQQHTQQHQQRSLHQKNQKYFPDLEKERREEDILRDRERVHQLEREKDRIHLVEMERNILMERGIERHRIKTEENDRTKFGRPAELERPFRPQISSRGDTTFTAANLINAIITHQISQNNTDPPIMREVSRHPQVQSSRDIITPPTENTGKGGSPNVINIELDPSNVQNPENVTKIKLGDLAESIITKDYGPPALHGVRSNFSQHYQQDMLSEQWKQNKRINLQKDETQNKNNSLVEEEGSSSNNKQIVKISQSPSPRQRHTFHEPVSPPDTQIYSLDKRSVHHSSASQEFALDCYVKSRIAEAMRTEGDKRADDREKNLHVHEQNTNIQEPQLNVIGPHSKVDHQLIGPTTSYAPAVYAYPYSALNMVSGGNSLVPSKSQSSHNVDNSVQSKSIQANPSSSHTLQVTEPKPLLSAQYEALSDED</sequence>
<feature type="compositionally biased region" description="Polar residues" evidence="1">
    <location>
        <begin position="1047"/>
        <end position="1079"/>
    </location>
</feature>
<reference evidence="2" key="1">
    <citation type="submission" date="2018-04" db="EMBL/GenBank/DDBJ databases">
        <authorList>
            <person name="Go L.Y."/>
            <person name="Mitchell J.A."/>
        </authorList>
    </citation>
    <scope>NUCLEOTIDE SEQUENCE</scope>
    <source>
        <tissue evidence="2">Whole organism</tissue>
    </source>
</reference>
<feature type="compositionally biased region" description="Basic and acidic residues" evidence="1">
    <location>
        <begin position="530"/>
        <end position="539"/>
    </location>
</feature>
<organism evidence="3">
    <name type="scientific">Culicoides sonorensis</name>
    <name type="common">Biting midge</name>
    <dbReference type="NCBI Taxonomy" id="179676"/>
    <lineage>
        <taxon>Eukaryota</taxon>
        <taxon>Metazoa</taxon>
        <taxon>Ecdysozoa</taxon>
        <taxon>Arthropoda</taxon>
        <taxon>Hexapoda</taxon>
        <taxon>Insecta</taxon>
        <taxon>Pterygota</taxon>
        <taxon>Neoptera</taxon>
        <taxon>Endopterygota</taxon>
        <taxon>Diptera</taxon>
        <taxon>Nematocera</taxon>
        <taxon>Chironomoidea</taxon>
        <taxon>Ceratopogonidae</taxon>
        <taxon>Ceratopogoninae</taxon>
        <taxon>Culicoides</taxon>
        <taxon>Monoculicoides</taxon>
    </lineage>
</organism>
<name>A0A336MEE4_CULSO</name>
<dbReference type="EMBL" id="UFQS01000989">
    <property type="protein sequence ID" value="SSX08287.1"/>
    <property type="molecule type" value="Genomic_DNA"/>
</dbReference>
<evidence type="ECO:0000313" key="3">
    <source>
        <dbReference type="EMBL" id="SSX28310.1"/>
    </source>
</evidence>
<evidence type="ECO:0000256" key="1">
    <source>
        <dbReference type="SAM" id="MobiDB-lite"/>
    </source>
</evidence>
<feature type="compositionally biased region" description="Polar residues" evidence="1">
    <location>
        <begin position="515"/>
        <end position="525"/>
    </location>
</feature>
<feature type="region of interest" description="Disordered" evidence="1">
    <location>
        <begin position="896"/>
        <end position="944"/>
    </location>
</feature>
<feature type="compositionally biased region" description="Polar residues" evidence="1">
    <location>
        <begin position="902"/>
        <end position="929"/>
    </location>
</feature>
<dbReference type="AlphaFoldDB" id="A0A336MEE4"/>
<evidence type="ECO:0000313" key="2">
    <source>
        <dbReference type="EMBL" id="SSX08287.1"/>
    </source>
</evidence>
<protein>
    <submittedName>
        <fullName evidence="3">CSON015483 protein</fullName>
    </submittedName>
</protein>
<dbReference type="VEuPathDB" id="VectorBase:CSON015483"/>